<accession>A0A166NGQ5</accession>
<protein>
    <submittedName>
        <fullName evidence="1">Uncharacterized protein</fullName>
    </submittedName>
</protein>
<gene>
    <name evidence="1" type="ORF">FIBSPDRAFT_856363</name>
</gene>
<keyword evidence="2" id="KW-1185">Reference proteome</keyword>
<dbReference type="STRING" id="436010.A0A166NGQ5"/>
<evidence type="ECO:0000313" key="1">
    <source>
        <dbReference type="EMBL" id="KZP24988.1"/>
    </source>
</evidence>
<dbReference type="EMBL" id="KV417523">
    <property type="protein sequence ID" value="KZP24988.1"/>
    <property type="molecule type" value="Genomic_DNA"/>
</dbReference>
<name>A0A166NGQ5_9AGAM</name>
<evidence type="ECO:0000313" key="2">
    <source>
        <dbReference type="Proteomes" id="UP000076532"/>
    </source>
</evidence>
<organism evidence="1 2">
    <name type="scientific">Athelia psychrophila</name>
    <dbReference type="NCBI Taxonomy" id="1759441"/>
    <lineage>
        <taxon>Eukaryota</taxon>
        <taxon>Fungi</taxon>
        <taxon>Dikarya</taxon>
        <taxon>Basidiomycota</taxon>
        <taxon>Agaricomycotina</taxon>
        <taxon>Agaricomycetes</taxon>
        <taxon>Agaricomycetidae</taxon>
        <taxon>Atheliales</taxon>
        <taxon>Atheliaceae</taxon>
        <taxon>Athelia</taxon>
    </lineage>
</organism>
<dbReference type="OrthoDB" id="10262413at2759"/>
<dbReference type="AlphaFoldDB" id="A0A166NGQ5"/>
<sequence>MPSMIWGVPTGAIADSGVQNMHSMFIPWLTHASLKRGQAGLVGPGENLWPQVEVNESE</sequence>
<reference evidence="1 2" key="1">
    <citation type="journal article" date="2016" name="Mol. Biol. Evol.">
        <title>Comparative Genomics of Early-Diverging Mushroom-Forming Fungi Provides Insights into the Origins of Lignocellulose Decay Capabilities.</title>
        <authorList>
            <person name="Nagy L.G."/>
            <person name="Riley R."/>
            <person name="Tritt A."/>
            <person name="Adam C."/>
            <person name="Daum C."/>
            <person name="Floudas D."/>
            <person name="Sun H."/>
            <person name="Yadav J.S."/>
            <person name="Pangilinan J."/>
            <person name="Larsson K.H."/>
            <person name="Matsuura K."/>
            <person name="Barry K."/>
            <person name="Labutti K."/>
            <person name="Kuo R."/>
            <person name="Ohm R.A."/>
            <person name="Bhattacharya S.S."/>
            <person name="Shirouzu T."/>
            <person name="Yoshinaga Y."/>
            <person name="Martin F.M."/>
            <person name="Grigoriev I.V."/>
            <person name="Hibbett D.S."/>
        </authorList>
    </citation>
    <scope>NUCLEOTIDE SEQUENCE [LARGE SCALE GENOMIC DNA]</scope>
    <source>
        <strain evidence="1 2">CBS 109695</strain>
    </source>
</reference>
<dbReference type="Proteomes" id="UP000076532">
    <property type="component" value="Unassembled WGS sequence"/>
</dbReference>
<proteinExistence type="predicted"/>